<feature type="region of interest" description="Disordered" evidence="1">
    <location>
        <begin position="186"/>
        <end position="217"/>
    </location>
</feature>
<accession>A0A4C1UVR9</accession>
<comment type="caution">
    <text evidence="2">The sequence shown here is derived from an EMBL/GenBank/DDBJ whole genome shotgun (WGS) entry which is preliminary data.</text>
</comment>
<dbReference type="AlphaFoldDB" id="A0A4C1UVR9"/>
<evidence type="ECO:0000256" key="1">
    <source>
        <dbReference type="SAM" id="MobiDB-lite"/>
    </source>
</evidence>
<protein>
    <submittedName>
        <fullName evidence="2">Uncharacterized protein</fullName>
    </submittedName>
</protein>
<dbReference type="EMBL" id="BGZK01000234">
    <property type="protein sequence ID" value="GBP30535.1"/>
    <property type="molecule type" value="Genomic_DNA"/>
</dbReference>
<keyword evidence="3" id="KW-1185">Reference proteome</keyword>
<dbReference type="Proteomes" id="UP000299102">
    <property type="component" value="Unassembled WGS sequence"/>
</dbReference>
<dbReference type="OrthoDB" id="7513970at2759"/>
<proteinExistence type="predicted"/>
<evidence type="ECO:0000313" key="3">
    <source>
        <dbReference type="Proteomes" id="UP000299102"/>
    </source>
</evidence>
<reference evidence="2 3" key="1">
    <citation type="journal article" date="2019" name="Commun. Biol.">
        <title>The bagworm genome reveals a unique fibroin gene that provides high tensile strength.</title>
        <authorList>
            <person name="Kono N."/>
            <person name="Nakamura H."/>
            <person name="Ohtoshi R."/>
            <person name="Tomita M."/>
            <person name="Numata K."/>
            <person name="Arakawa K."/>
        </authorList>
    </citation>
    <scope>NUCLEOTIDE SEQUENCE [LARGE SCALE GENOMIC DNA]</scope>
</reference>
<evidence type="ECO:0000313" key="2">
    <source>
        <dbReference type="EMBL" id="GBP30535.1"/>
    </source>
</evidence>
<organism evidence="2 3">
    <name type="scientific">Eumeta variegata</name>
    <name type="common">Bagworm moth</name>
    <name type="synonym">Eumeta japonica</name>
    <dbReference type="NCBI Taxonomy" id="151549"/>
    <lineage>
        <taxon>Eukaryota</taxon>
        <taxon>Metazoa</taxon>
        <taxon>Ecdysozoa</taxon>
        <taxon>Arthropoda</taxon>
        <taxon>Hexapoda</taxon>
        <taxon>Insecta</taxon>
        <taxon>Pterygota</taxon>
        <taxon>Neoptera</taxon>
        <taxon>Endopterygota</taxon>
        <taxon>Lepidoptera</taxon>
        <taxon>Glossata</taxon>
        <taxon>Ditrysia</taxon>
        <taxon>Tineoidea</taxon>
        <taxon>Psychidae</taxon>
        <taxon>Oiketicinae</taxon>
        <taxon>Eumeta</taxon>
    </lineage>
</organism>
<name>A0A4C1UVR9_EUMVA</name>
<gene>
    <name evidence="2" type="ORF">EVAR_94715_1</name>
</gene>
<sequence>MFRVSRKWSQKVFNESWQPRNRPYSKLAVISVTPSAPDVVAVLLTSIVESLRAALDEANKSVKKRVIELDWLIYSLVPHSFFEDGSQYDSDGTNLTAQNIFLNSGQDNQNDMGQIDSEIVNTFETGSPIYSGRRSRRRLTYQSEVDYHKFLIKKKEEEYTLKFQLMREKHEAELFVLAEQQERVRGGTTRARARKNGRAAAADRKKRDLFASSSDSDADTAQRTELLKLL</sequence>